<evidence type="ECO:0000259" key="9">
    <source>
        <dbReference type="Pfam" id="PF05649"/>
    </source>
</evidence>
<dbReference type="InterPro" id="IPR024079">
    <property type="entry name" value="MetalloPept_cat_dom_sf"/>
</dbReference>
<evidence type="ECO:0000256" key="4">
    <source>
        <dbReference type="ARBA" id="ARBA00022801"/>
    </source>
</evidence>
<evidence type="ECO:0000313" key="12">
    <source>
        <dbReference type="Proteomes" id="UP000011087"/>
    </source>
</evidence>
<keyword evidence="4" id="KW-0378">Hydrolase</keyword>
<dbReference type="HOGENOM" id="CLU_006187_8_0_1"/>
<evidence type="ECO:0000256" key="1">
    <source>
        <dbReference type="ARBA" id="ARBA00001947"/>
    </source>
</evidence>
<gene>
    <name evidence="10" type="ORF">GUITHDRAFT_138302</name>
</gene>
<keyword evidence="12" id="KW-1185">Reference proteome</keyword>
<sequence>MLLCLSCLFLVGIAVLIPTLGWSGWNPLGWRRGQKLAGKEMTGQEDRSKLMDTSTSPCEDFYQYACGGFLKKELPSDHDQWYYTFDGVKERDAQMMRSLMMGHGGGDAGKLFRSCLDTESIDAQGIRPVLPYLTRVDAALAQQGDRPLVEVVAMIHRLNSKAFFFWDVGADVDSLKRQESSEAAASILDVETELARMFLSHADERTANSLPPLSFKQVVKGMQVKHGLDWSLFFELLGVDKHLLQSDDKMVRVVDVPFFQRLCGLIGRKDKTYWRWYLKWKLLDNLVGHLGHPFQVWARNFRTEDEEEERGSGGREGVEGEGEVADLEFRKRLYGVKADPPRWRICLHTLNLFVPDVIGQTYQQHAGRDDVAARAERMIGKLKQEFAKVIRRSSWMSESSKRVALVKLADMDVEVGGPRNVEPLGFVVHHQRWFQNSVNIAKKVVTDQITKLATVKGRRDWGTDLGPMSVNAFYNIHTNSLFVPSALLQVSPCELSPFSTPSRQFPFIAAGGHASSPFSPYDLGSLGGLVGHEMSHGFDNVGRLFGPNFELRSWWDNSTIRSYKKRADCIGRYYHTYTSAGRHVHSNQTLEEDIADRGGLHLAYLAMRAALPAGRHVEFAPFAQTYRCHAGSKMYNSHDSECNLW</sequence>
<dbReference type="Pfam" id="PF05649">
    <property type="entry name" value="Peptidase_M13_N"/>
    <property type="match status" value="3"/>
</dbReference>
<feature type="domain" description="Peptidase M13 C-terminal" evidence="8">
    <location>
        <begin position="521"/>
        <end position="609"/>
    </location>
</feature>
<dbReference type="GO" id="GO:0046872">
    <property type="term" value="F:metal ion binding"/>
    <property type="evidence" value="ECO:0007669"/>
    <property type="project" value="UniProtKB-KW"/>
</dbReference>
<dbReference type="InterPro" id="IPR008753">
    <property type="entry name" value="Peptidase_M13_N"/>
</dbReference>
<dbReference type="STRING" id="905079.L1JCY3"/>
<evidence type="ECO:0000256" key="6">
    <source>
        <dbReference type="ARBA" id="ARBA00023049"/>
    </source>
</evidence>
<feature type="domain" description="Peptidase M13 N-terminal" evidence="9">
    <location>
        <begin position="325"/>
        <end position="418"/>
    </location>
</feature>
<feature type="domain" description="Peptidase M13 N-terminal" evidence="9">
    <location>
        <begin position="57"/>
        <end position="172"/>
    </location>
</feature>
<keyword evidence="6" id="KW-0482">Metalloprotease</keyword>
<dbReference type="OMA" id="CAFLTIN"/>
<dbReference type="PRINTS" id="PR00786">
    <property type="entry name" value="NEPRILYSIN"/>
</dbReference>
<dbReference type="PROSITE" id="PS51885">
    <property type="entry name" value="NEPRILYSIN"/>
    <property type="match status" value="1"/>
</dbReference>
<keyword evidence="3" id="KW-0479">Metal-binding</keyword>
<dbReference type="Gene3D" id="3.40.390.10">
    <property type="entry name" value="Collagenase (Catalytic Domain)"/>
    <property type="match status" value="2"/>
</dbReference>
<comment type="cofactor">
    <cofactor evidence="1">
        <name>Zn(2+)</name>
        <dbReference type="ChEBI" id="CHEBI:29105"/>
    </cofactor>
</comment>
<dbReference type="GeneID" id="17303041"/>
<dbReference type="Pfam" id="PF01431">
    <property type="entry name" value="Peptidase_M13"/>
    <property type="match status" value="1"/>
</dbReference>
<dbReference type="SUPFAM" id="SSF55486">
    <property type="entry name" value="Metalloproteases ('zincins'), catalytic domain"/>
    <property type="match status" value="1"/>
</dbReference>
<dbReference type="EnsemblProtists" id="EKX46172">
    <property type="protein sequence ID" value="EKX46172"/>
    <property type="gene ID" value="GUITHDRAFT_138302"/>
</dbReference>
<reference evidence="11" key="3">
    <citation type="submission" date="2015-06" db="UniProtKB">
        <authorList>
            <consortium name="EnsemblProtists"/>
        </authorList>
    </citation>
    <scope>IDENTIFICATION</scope>
</reference>
<dbReference type="KEGG" id="gtt:GUITHDRAFT_138302"/>
<keyword evidence="2" id="KW-0645">Protease</keyword>
<evidence type="ECO:0000256" key="5">
    <source>
        <dbReference type="ARBA" id="ARBA00022833"/>
    </source>
</evidence>
<feature type="chain" id="PRO_5008771179" description="Peptidase M13 N-terminal domain-containing protein" evidence="7">
    <location>
        <begin position="22"/>
        <end position="645"/>
    </location>
</feature>
<dbReference type="PANTHER" id="PTHR11733:SF237">
    <property type="entry name" value="NEPRILYSIN-LIKE 4"/>
    <property type="match status" value="1"/>
</dbReference>
<evidence type="ECO:0000313" key="10">
    <source>
        <dbReference type="EMBL" id="EKX46172.1"/>
    </source>
</evidence>
<keyword evidence="7" id="KW-0732">Signal</keyword>
<dbReference type="GO" id="GO:0016485">
    <property type="term" value="P:protein processing"/>
    <property type="evidence" value="ECO:0007669"/>
    <property type="project" value="TreeGrafter"/>
</dbReference>
<evidence type="ECO:0000256" key="2">
    <source>
        <dbReference type="ARBA" id="ARBA00022670"/>
    </source>
</evidence>
<dbReference type="GO" id="GO:0005886">
    <property type="term" value="C:plasma membrane"/>
    <property type="evidence" value="ECO:0007669"/>
    <property type="project" value="TreeGrafter"/>
</dbReference>
<dbReference type="InterPro" id="IPR018497">
    <property type="entry name" value="Peptidase_M13_C"/>
</dbReference>
<evidence type="ECO:0000256" key="3">
    <source>
        <dbReference type="ARBA" id="ARBA00022723"/>
    </source>
</evidence>
<proteinExistence type="predicted"/>
<dbReference type="InterPro" id="IPR000718">
    <property type="entry name" value="Peptidase_M13"/>
</dbReference>
<dbReference type="GO" id="GO:0004222">
    <property type="term" value="F:metalloendopeptidase activity"/>
    <property type="evidence" value="ECO:0007669"/>
    <property type="project" value="InterPro"/>
</dbReference>
<reference evidence="12" key="2">
    <citation type="submission" date="2012-11" db="EMBL/GenBank/DDBJ databases">
        <authorList>
            <person name="Kuo A."/>
            <person name="Curtis B.A."/>
            <person name="Tanifuji G."/>
            <person name="Burki F."/>
            <person name="Gruber A."/>
            <person name="Irimia M."/>
            <person name="Maruyama S."/>
            <person name="Arias M.C."/>
            <person name="Ball S.G."/>
            <person name="Gile G.H."/>
            <person name="Hirakawa Y."/>
            <person name="Hopkins J.F."/>
            <person name="Rensing S.A."/>
            <person name="Schmutz J."/>
            <person name="Symeonidi A."/>
            <person name="Elias M."/>
            <person name="Eveleigh R.J."/>
            <person name="Herman E.K."/>
            <person name="Klute M.J."/>
            <person name="Nakayama T."/>
            <person name="Obornik M."/>
            <person name="Reyes-Prieto A."/>
            <person name="Armbrust E.V."/>
            <person name="Aves S.J."/>
            <person name="Beiko R.G."/>
            <person name="Coutinho P."/>
            <person name="Dacks J.B."/>
            <person name="Durnford D.G."/>
            <person name="Fast N.M."/>
            <person name="Green B.R."/>
            <person name="Grisdale C."/>
            <person name="Hempe F."/>
            <person name="Henrissat B."/>
            <person name="Hoppner M.P."/>
            <person name="Ishida K.-I."/>
            <person name="Kim E."/>
            <person name="Koreny L."/>
            <person name="Kroth P.G."/>
            <person name="Liu Y."/>
            <person name="Malik S.-B."/>
            <person name="Maier U.G."/>
            <person name="McRose D."/>
            <person name="Mock T."/>
            <person name="Neilson J.A."/>
            <person name="Onodera N.T."/>
            <person name="Poole A.M."/>
            <person name="Pritham E.J."/>
            <person name="Richards T.A."/>
            <person name="Rocap G."/>
            <person name="Roy S.W."/>
            <person name="Sarai C."/>
            <person name="Schaack S."/>
            <person name="Shirato S."/>
            <person name="Slamovits C.H."/>
            <person name="Spencer D.F."/>
            <person name="Suzuki S."/>
            <person name="Worden A.Z."/>
            <person name="Zauner S."/>
            <person name="Barry K."/>
            <person name="Bell C."/>
            <person name="Bharti A.K."/>
            <person name="Crow J.A."/>
            <person name="Grimwood J."/>
            <person name="Kramer R."/>
            <person name="Lindquist E."/>
            <person name="Lucas S."/>
            <person name="Salamov A."/>
            <person name="McFadden G.I."/>
            <person name="Lane C.E."/>
            <person name="Keeling P.J."/>
            <person name="Gray M.W."/>
            <person name="Grigoriev I.V."/>
            <person name="Archibald J.M."/>
        </authorList>
    </citation>
    <scope>NUCLEOTIDE SEQUENCE</scope>
    <source>
        <strain evidence="12">CCMP2712</strain>
    </source>
</reference>
<dbReference type="OrthoDB" id="6475849at2759"/>
<dbReference type="eggNOG" id="KOG3624">
    <property type="taxonomic scope" value="Eukaryota"/>
</dbReference>
<dbReference type="AlphaFoldDB" id="L1JCY3"/>
<dbReference type="InterPro" id="IPR042089">
    <property type="entry name" value="Peptidase_M13_dom_2"/>
</dbReference>
<dbReference type="Proteomes" id="UP000011087">
    <property type="component" value="Unassembled WGS sequence"/>
</dbReference>
<dbReference type="CDD" id="cd08662">
    <property type="entry name" value="M13"/>
    <property type="match status" value="1"/>
</dbReference>
<dbReference type="PANTHER" id="PTHR11733">
    <property type="entry name" value="ZINC METALLOPROTEASE FAMILY M13 NEPRILYSIN-RELATED"/>
    <property type="match status" value="1"/>
</dbReference>
<evidence type="ECO:0008006" key="13">
    <source>
        <dbReference type="Google" id="ProtNLM"/>
    </source>
</evidence>
<dbReference type="PaxDb" id="55529-EKX46172"/>
<evidence type="ECO:0000256" key="7">
    <source>
        <dbReference type="SAM" id="SignalP"/>
    </source>
</evidence>
<reference evidence="10 12" key="1">
    <citation type="journal article" date="2012" name="Nature">
        <title>Algal genomes reveal evolutionary mosaicism and the fate of nucleomorphs.</title>
        <authorList>
            <consortium name="DOE Joint Genome Institute"/>
            <person name="Curtis B.A."/>
            <person name="Tanifuji G."/>
            <person name="Burki F."/>
            <person name="Gruber A."/>
            <person name="Irimia M."/>
            <person name="Maruyama S."/>
            <person name="Arias M.C."/>
            <person name="Ball S.G."/>
            <person name="Gile G.H."/>
            <person name="Hirakawa Y."/>
            <person name="Hopkins J.F."/>
            <person name="Kuo A."/>
            <person name="Rensing S.A."/>
            <person name="Schmutz J."/>
            <person name="Symeonidi A."/>
            <person name="Elias M."/>
            <person name="Eveleigh R.J."/>
            <person name="Herman E.K."/>
            <person name="Klute M.J."/>
            <person name="Nakayama T."/>
            <person name="Obornik M."/>
            <person name="Reyes-Prieto A."/>
            <person name="Armbrust E.V."/>
            <person name="Aves S.J."/>
            <person name="Beiko R.G."/>
            <person name="Coutinho P."/>
            <person name="Dacks J.B."/>
            <person name="Durnford D.G."/>
            <person name="Fast N.M."/>
            <person name="Green B.R."/>
            <person name="Grisdale C.J."/>
            <person name="Hempel F."/>
            <person name="Henrissat B."/>
            <person name="Hoppner M.P."/>
            <person name="Ishida K."/>
            <person name="Kim E."/>
            <person name="Koreny L."/>
            <person name="Kroth P.G."/>
            <person name="Liu Y."/>
            <person name="Malik S.B."/>
            <person name="Maier U.G."/>
            <person name="McRose D."/>
            <person name="Mock T."/>
            <person name="Neilson J.A."/>
            <person name="Onodera N.T."/>
            <person name="Poole A.M."/>
            <person name="Pritham E.J."/>
            <person name="Richards T.A."/>
            <person name="Rocap G."/>
            <person name="Roy S.W."/>
            <person name="Sarai C."/>
            <person name="Schaack S."/>
            <person name="Shirato S."/>
            <person name="Slamovits C.H."/>
            <person name="Spencer D.F."/>
            <person name="Suzuki S."/>
            <person name="Worden A.Z."/>
            <person name="Zauner S."/>
            <person name="Barry K."/>
            <person name="Bell C."/>
            <person name="Bharti A.K."/>
            <person name="Crow J.A."/>
            <person name="Grimwood J."/>
            <person name="Kramer R."/>
            <person name="Lindquist E."/>
            <person name="Lucas S."/>
            <person name="Salamov A."/>
            <person name="McFadden G.I."/>
            <person name="Lane C.E."/>
            <person name="Keeling P.J."/>
            <person name="Gray M.W."/>
            <person name="Grigoriev I.V."/>
            <person name="Archibald J.M."/>
        </authorList>
    </citation>
    <scope>NUCLEOTIDE SEQUENCE</scope>
    <source>
        <strain evidence="10 12">CCMP2712</strain>
    </source>
</reference>
<protein>
    <recommendedName>
        <fullName evidence="13">Peptidase M13 N-terminal domain-containing protein</fullName>
    </recommendedName>
</protein>
<evidence type="ECO:0000259" key="8">
    <source>
        <dbReference type="Pfam" id="PF01431"/>
    </source>
</evidence>
<accession>L1JCY3</accession>
<feature type="domain" description="Peptidase M13 N-terminal" evidence="9">
    <location>
        <begin position="178"/>
        <end position="303"/>
    </location>
</feature>
<name>L1JCY3_GUITC</name>
<evidence type="ECO:0000313" key="11">
    <source>
        <dbReference type="EnsemblProtists" id="EKX46172"/>
    </source>
</evidence>
<dbReference type="Gene3D" id="1.10.1380.10">
    <property type="entry name" value="Neutral endopeptidase , domain2"/>
    <property type="match status" value="2"/>
</dbReference>
<organism evidence="10">
    <name type="scientific">Guillardia theta (strain CCMP2712)</name>
    <name type="common">Cryptophyte</name>
    <dbReference type="NCBI Taxonomy" id="905079"/>
    <lineage>
        <taxon>Eukaryota</taxon>
        <taxon>Cryptophyceae</taxon>
        <taxon>Pyrenomonadales</taxon>
        <taxon>Geminigeraceae</taxon>
        <taxon>Guillardia</taxon>
    </lineage>
</organism>
<keyword evidence="5" id="KW-0862">Zinc</keyword>
<dbReference type="EMBL" id="JH992995">
    <property type="protein sequence ID" value="EKX46172.1"/>
    <property type="molecule type" value="Genomic_DNA"/>
</dbReference>
<feature type="signal peptide" evidence="7">
    <location>
        <begin position="1"/>
        <end position="21"/>
    </location>
</feature>
<dbReference type="RefSeq" id="XP_005833152.1">
    <property type="nucleotide sequence ID" value="XM_005833095.1"/>
</dbReference>